<evidence type="ECO:0000313" key="10">
    <source>
        <dbReference type="Proteomes" id="UP000293852"/>
    </source>
</evidence>
<dbReference type="PANTHER" id="PTHR42002:SF2">
    <property type="entry name" value="ANAEROBIC C4-DICARBOXYLATE TRANSPORTER DCUC-RELATED"/>
    <property type="match status" value="1"/>
</dbReference>
<dbReference type="InterPro" id="IPR004669">
    <property type="entry name" value="C4_dicarb_anaerob_car"/>
</dbReference>
<dbReference type="InterPro" id="IPR018385">
    <property type="entry name" value="C4_dicarb_anaerob_car-like"/>
</dbReference>
<evidence type="ECO:0000256" key="5">
    <source>
        <dbReference type="ARBA" id="ARBA00022692"/>
    </source>
</evidence>
<feature type="transmembrane region" description="Helical" evidence="8">
    <location>
        <begin position="321"/>
        <end position="346"/>
    </location>
</feature>
<keyword evidence="3" id="KW-0813">Transport</keyword>
<feature type="transmembrane region" description="Helical" evidence="8">
    <location>
        <begin position="109"/>
        <end position="126"/>
    </location>
</feature>
<dbReference type="Pfam" id="PF03606">
    <property type="entry name" value="DcuC"/>
    <property type="match status" value="1"/>
</dbReference>
<feature type="transmembrane region" description="Helical" evidence="8">
    <location>
        <begin position="23"/>
        <end position="44"/>
    </location>
</feature>
<dbReference type="AlphaFoldDB" id="A0A4Q7M5N9"/>
<dbReference type="PANTHER" id="PTHR42002">
    <property type="entry name" value="ANAEROBIC C4-DICARBOXYLATE TRANSPORTER DCUC-RELATED"/>
    <property type="match status" value="1"/>
</dbReference>
<dbReference type="GO" id="GO:0005886">
    <property type="term" value="C:plasma membrane"/>
    <property type="evidence" value="ECO:0007669"/>
    <property type="project" value="UniProtKB-SubCell"/>
</dbReference>
<feature type="transmembrane region" description="Helical" evidence="8">
    <location>
        <begin position="358"/>
        <end position="382"/>
    </location>
</feature>
<dbReference type="NCBIfam" id="NF037994">
    <property type="entry name" value="DcuC_1"/>
    <property type="match status" value="1"/>
</dbReference>
<proteinExistence type="inferred from homology"/>
<dbReference type="RefSeq" id="WP_130415637.1">
    <property type="nucleotide sequence ID" value="NZ_SGWX01000001.1"/>
</dbReference>
<evidence type="ECO:0000256" key="4">
    <source>
        <dbReference type="ARBA" id="ARBA00022475"/>
    </source>
</evidence>
<feature type="transmembrane region" description="Helical" evidence="8">
    <location>
        <begin position="132"/>
        <end position="152"/>
    </location>
</feature>
<feature type="transmembrane region" description="Helical" evidence="8">
    <location>
        <begin position="283"/>
        <end position="300"/>
    </location>
</feature>
<comment type="subcellular location">
    <subcellularLocation>
        <location evidence="1">Cell membrane</location>
        <topology evidence="1">Multi-pass membrane protein</topology>
    </subcellularLocation>
</comment>
<keyword evidence="6 8" id="KW-1133">Transmembrane helix</keyword>
<keyword evidence="4" id="KW-1003">Cell membrane</keyword>
<protein>
    <submittedName>
        <fullName evidence="9">DcuC family C4-dicarboxylate transporter</fullName>
    </submittedName>
</protein>
<evidence type="ECO:0000313" key="9">
    <source>
        <dbReference type="EMBL" id="RZS62297.1"/>
    </source>
</evidence>
<comment type="caution">
    <text evidence="9">The sequence shown here is derived from an EMBL/GenBank/DDBJ whole genome shotgun (WGS) entry which is preliminary data.</text>
</comment>
<comment type="similarity">
    <text evidence="2">Belongs to the DcuC/DcuD transporter (TC 2.A.61) family.</text>
</comment>
<feature type="transmembrane region" description="Helical" evidence="8">
    <location>
        <begin position="253"/>
        <end position="271"/>
    </location>
</feature>
<dbReference type="NCBIfam" id="TIGR00771">
    <property type="entry name" value="DcuC"/>
    <property type="match status" value="1"/>
</dbReference>
<evidence type="ECO:0000256" key="6">
    <source>
        <dbReference type="ARBA" id="ARBA00022989"/>
    </source>
</evidence>
<evidence type="ECO:0000256" key="7">
    <source>
        <dbReference type="ARBA" id="ARBA00023136"/>
    </source>
</evidence>
<keyword evidence="7 8" id="KW-0472">Membrane</keyword>
<dbReference type="EMBL" id="SGWX01000001">
    <property type="protein sequence ID" value="RZS62297.1"/>
    <property type="molecule type" value="Genomic_DNA"/>
</dbReference>
<name>A0A4Q7M5N9_9MICO</name>
<evidence type="ECO:0000256" key="3">
    <source>
        <dbReference type="ARBA" id="ARBA00022448"/>
    </source>
</evidence>
<sequence length="465" mass="48604">MILESLLAVSGILLVGVLMHKKVNATVALFAGGLLILMVAPVLGHTGTGSYEIAATGNAWLDQFGYVAAILSRTTAGIGMIIMVLFGFSAYMSHIGANQMATTILTRPLLKIKVTYLLVPLVFWVGNLMSLAVPSASALAVLLIATLLPAMVGAGIKPITAAAVIATTATIMPTPLGADNIIAAERLGIALDHYVFGMHALISIPTLIVMGVAHYFWQRYMDRRTAARGGDFGVVDVMAGNASQEQAPSAPSWYAILPVLPLLFVLIPFLLRQFTSIDLSAELIPVTLLSVLIAATAEMIRRRSVRARLEDIMVFFKGMGTGFGVVVALVVAANVLVEGIIQIGVVSALSDAVAHLDSVALVLFLGFAGAMLLLALLTGGVAPFYSLVEIAPKVAEATGVNGALLILPMQFVGNLTRAMSPVAAVVLIVCGAVKVSVGQLIARTCVPMAVGIVMSMVMTWFIVGA</sequence>
<keyword evidence="10" id="KW-1185">Reference proteome</keyword>
<evidence type="ECO:0000256" key="1">
    <source>
        <dbReference type="ARBA" id="ARBA00004651"/>
    </source>
</evidence>
<evidence type="ECO:0000256" key="8">
    <source>
        <dbReference type="SAM" id="Phobius"/>
    </source>
</evidence>
<gene>
    <name evidence="9" type="ORF">EV386_2625</name>
</gene>
<feature type="transmembrane region" description="Helical" evidence="8">
    <location>
        <begin position="64"/>
        <end position="88"/>
    </location>
</feature>
<dbReference type="Proteomes" id="UP000293852">
    <property type="component" value="Unassembled WGS sequence"/>
</dbReference>
<feature type="transmembrane region" description="Helical" evidence="8">
    <location>
        <begin position="444"/>
        <end position="463"/>
    </location>
</feature>
<dbReference type="GO" id="GO:0015556">
    <property type="term" value="F:C4-dicarboxylate transmembrane transporter activity"/>
    <property type="evidence" value="ECO:0007669"/>
    <property type="project" value="InterPro"/>
</dbReference>
<feature type="transmembrane region" description="Helical" evidence="8">
    <location>
        <begin position="196"/>
        <end position="217"/>
    </location>
</feature>
<reference evidence="9 10" key="1">
    <citation type="submission" date="2019-02" db="EMBL/GenBank/DDBJ databases">
        <title>Sequencing the genomes of 1000 actinobacteria strains.</title>
        <authorList>
            <person name="Klenk H.-P."/>
        </authorList>
    </citation>
    <scope>NUCLEOTIDE SEQUENCE [LARGE SCALE GENOMIC DNA]</scope>
    <source>
        <strain evidence="9 10">DSM 16932</strain>
    </source>
</reference>
<organism evidence="9 10">
    <name type="scientific">Xylanimonas ulmi</name>
    <dbReference type="NCBI Taxonomy" id="228973"/>
    <lineage>
        <taxon>Bacteria</taxon>
        <taxon>Bacillati</taxon>
        <taxon>Actinomycetota</taxon>
        <taxon>Actinomycetes</taxon>
        <taxon>Micrococcales</taxon>
        <taxon>Promicromonosporaceae</taxon>
        <taxon>Xylanimonas</taxon>
    </lineage>
</organism>
<accession>A0A4Q7M5N9</accession>
<feature type="transmembrane region" description="Helical" evidence="8">
    <location>
        <begin position="418"/>
        <end position="437"/>
    </location>
</feature>
<evidence type="ECO:0000256" key="2">
    <source>
        <dbReference type="ARBA" id="ARBA00005275"/>
    </source>
</evidence>
<dbReference type="OrthoDB" id="1674075at2"/>
<feature type="transmembrane region" description="Helical" evidence="8">
    <location>
        <begin position="159"/>
        <end position="176"/>
    </location>
</feature>
<keyword evidence="5 8" id="KW-0812">Transmembrane</keyword>